<feature type="compositionally biased region" description="Basic and acidic residues" evidence="1">
    <location>
        <begin position="1032"/>
        <end position="1061"/>
    </location>
</feature>
<dbReference type="PANTHER" id="PTHR34769:SF1">
    <property type="entry name" value="RNA POLYMERASE I AND III SUBUNIT D"/>
    <property type="match status" value="1"/>
</dbReference>
<feature type="compositionally biased region" description="Basic residues" evidence="1">
    <location>
        <begin position="952"/>
        <end position="968"/>
    </location>
</feature>
<feature type="compositionally biased region" description="Basic and acidic residues" evidence="1">
    <location>
        <begin position="811"/>
        <end position="832"/>
    </location>
</feature>
<feature type="compositionally biased region" description="Low complexity" evidence="1">
    <location>
        <begin position="696"/>
        <end position="724"/>
    </location>
</feature>
<organism evidence="2 3">
    <name type="scientific">Elysia crispata</name>
    <name type="common">lettuce slug</name>
    <dbReference type="NCBI Taxonomy" id="231223"/>
    <lineage>
        <taxon>Eukaryota</taxon>
        <taxon>Metazoa</taxon>
        <taxon>Spiralia</taxon>
        <taxon>Lophotrochozoa</taxon>
        <taxon>Mollusca</taxon>
        <taxon>Gastropoda</taxon>
        <taxon>Heterobranchia</taxon>
        <taxon>Euthyneura</taxon>
        <taxon>Panpulmonata</taxon>
        <taxon>Sacoglossa</taxon>
        <taxon>Placobranchoidea</taxon>
        <taxon>Plakobranchidae</taxon>
        <taxon>Elysia</taxon>
    </lineage>
</organism>
<feature type="region of interest" description="Disordered" evidence="1">
    <location>
        <begin position="1"/>
        <end position="107"/>
    </location>
</feature>
<name>A0AAE1E5L2_9GAST</name>
<evidence type="ECO:0000313" key="3">
    <source>
        <dbReference type="Proteomes" id="UP001283361"/>
    </source>
</evidence>
<comment type="caution">
    <text evidence="2">The sequence shown here is derived from an EMBL/GenBank/DDBJ whole genome shotgun (WGS) entry which is preliminary data.</text>
</comment>
<feature type="compositionally biased region" description="Polar residues" evidence="1">
    <location>
        <begin position="1390"/>
        <end position="1414"/>
    </location>
</feature>
<dbReference type="InterPro" id="IPR038948">
    <property type="entry name" value="POLR1D-like"/>
</dbReference>
<feature type="compositionally biased region" description="Basic and acidic residues" evidence="1">
    <location>
        <begin position="1229"/>
        <end position="1241"/>
    </location>
</feature>
<accession>A0AAE1E5L2</accession>
<keyword evidence="3" id="KW-1185">Reference proteome</keyword>
<feature type="compositionally biased region" description="Basic residues" evidence="1">
    <location>
        <begin position="1247"/>
        <end position="1263"/>
    </location>
</feature>
<feature type="compositionally biased region" description="Polar residues" evidence="1">
    <location>
        <begin position="1306"/>
        <end position="1318"/>
    </location>
</feature>
<feature type="region of interest" description="Disordered" evidence="1">
    <location>
        <begin position="668"/>
        <end position="736"/>
    </location>
</feature>
<dbReference type="PANTHER" id="PTHR34769">
    <property type="entry name" value="RCG42593, ISOFORM CRA_A"/>
    <property type="match status" value="1"/>
</dbReference>
<feature type="compositionally biased region" description="Polar residues" evidence="1">
    <location>
        <begin position="1214"/>
        <end position="1228"/>
    </location>
</feature>
<feature type="compositionally biased region" description="Low complexity" evidence="1">
    <location>
        <begin position="399"/>
        <end position="428"/>
    </location>
</feature>
<feature type="compositionally biased region" description="Basic and acidic residues" evidence="1">
    <location>
        <begin position="725"/>
        <end position="736"/>
    </location>
</feature>
<gene>
    <name evidence="2" type="ORF">RRG08_015390</name>
</gene>
<feature type="compositionally biased region" description="Polar residues" evidence="1">
    <location>
        <begin position="7"/>
        <end position="17"/>
    </location>
</feature>
<feature type="compositionally biased region" description="Basic and acidic residues" evidence="1">
    <location>
        <begin position="1067"/>
        <end position="1123"/>
    </location>
</feature>
<feature type="compositionally biased region" description="Basic residues" evidence="1">
    <location>
        <begin position="1010"/>
        <end position="1031"/>
    </location>
</feature>
<proteinExistence type="predicted"/>
<feature type="compositionally biased region" description="Basic and acidic residues" evidence="1">
    <location>
        <begin position="990"/>
        <end position="1009"/>
    </location>
</feature>
<sequence>MDEKNVSPENISTISKEPSTETKNVKSNLIGQEGGESATKEEKSNEFKEVQSQPDKPEVKDVQSEPEKPEVKEVQNEPEKSNRNLDLDLECISDTKSEHDPEEELDEYYESISEEEHVAAEVDDISSDEDENFVDTVPKHTFADLPFVPKAEFSSELLNTVKEEKFDSEENNFNRKPFSSSVQTYNDGNNSQFVHKADFSVPPPNFNYATNQNVSFPEYNYDQSVYHAAQQGYGQHPWYNIQANYDQGALSNQQYYEPADYQNYYQTAYQNYYQYQGGYGGQQTNTCNSESNVGVQSASSQPIVPFHAKHDLGNSGQNYQYNPTAHSNFNVVENVNSFGAAKSDSGEFNYKNVTVSNDTSVRRDTVIDSTVWNQVQTADNKVDGEETFVRPVSYKPTISIDKSSTSSADKSSPAVDKSSTSAEKSSAAVDKSSPTADWLDENGDPIKGAFDFVAPDDTDNSTESKSSRIEYVFSVRNSKSAKDTSITTVTDSKAISTTKTVDKKQSVISYTGLSLSEQIAAERAKVSEKELQVDEEKKLYEASKNGEEYKVALQEALATTSLAKVTPSTSKLLAENAVVQKERISRFKRMQFTNQKVEVQPDQPNTAAASIPFKKTEADVALESQAITEILKEVQHGAARAKQYGALGWQKNPVPVVNKTFLHNTLVSTLREPYRPPSKRGGRATQGLKDKREGSRSGSSSRSSRSYSSDSRSSSRSSRSSYSSDSDRSRSRDRHGPPGFYDEAWVAYAAHYGYPWMGPEAYGMYYGPDGWPMDAYNPMFFGEPQAWDDYDAFFGPQNFNPRARGRGFRGRGRDRGRAMDFRGRGRDADFRGRGWGPEFRGGGRGMDFRGRPPRGFPFHPQGRGMGPMYPGRRDFSRSQSRSRDSESDPELRGSSKYEGASRNTSRAGSRKSRSKSKSPRSMSGRKKSRDRSETQSKNNRGENSENESNDKSKKKKRKHKKSKKRKNKSKTESNNDQSKQEEQEGNPNEKPTEQTDGEKTQNKDGEEKVKSKKSKKHSRHKKKEGKHKKDKNKGDKESLAGDFSGKTHDLGKEGVDKDKGDPAMSKELTETRGEHREESSFEKSNKAKEMKDSDKKSKSRSREESRAGSEEKQKKKKKDHEMGGKSGNNKNRKTDGKGKDYRKTRDKKGKHGDYPSGGRDEVYGHKDNSERDRLNNVGEAVENDLRLKLKAKRLQNLLQEGPKDAKAERERTSVENLPGSNLNASTETKSSDEIGKERLPLGEHSGSGKKKVIKKKKIVKKKRDRDTAVIDVPEADPDKEPKQKKIVKKKIIVKRKKVKSGMSELVTPNNASAGIDSNMSSTGKLCESNNGVALTQTEGTEGSETKGVKRKRIVKRKIIVKRKKVKMNPGPEGVQSGGNVDVAVNETHCDNQGNPEHTLQSLDNDSTTQEPTLN</sequence>
<feature type="region of interest" description="Disordered" evidence="1">
    <location>
        <begin position="1364"/>
        <end position="1414"/>
    </location>
</feature>
<dbReference type="EMBL" id="JAWDGP010001181">
    <property type="protein sequence ID" value="KAK3793693.1"/>
    <property type="molecule type" value="Genomic_DNA"/>
</dbReference>
<feature type="compositionally biased region" description="Basic and acidic residues" evidence="1">
    <location>
        <begin position="969"/>
        <end position="982"/>
    </location>
</feature>
<feature type="compositionally biased region" description="Basic and acidic residues" evidence="1">
    <location>
        <begin position="1132"/>
        <end position="1143"/>
    </location>
</feature>
<feature type="compositionally biased region" description="Basic and acidic residues" evidence="1">
    <location>
        <begin position="930"/>
        <end position="951"/>
    </location>
</feature>
<dbReference type="Proteomes" id="UP001283361">
    <property type="component" value="Unassembled WGS sequence"/>
</dbReference>
<feature type="compositionally biased region" description="Low complexity" evidence="1">
    <location>
        <begin position="856"/>
        <end position="870"/>
    </location>
</feature>
<evidence type="ECO:0000313" key="2">
    <source>
        <dbReference type="EMBL" id="KAK3793693.1"/>
    </source>
</evidence>
<feature type="region of interest" description="Disordered" evidence="1">
    <location>
        <begin position="399"/>
        <end position="443"/>
    </location>
</feature>
<feature type="compositionally biased region" description="Basic residues" evidence="1">
    <location>
        <begin position="908"/>
        <end position="929"/>
    </location>
</feature>
<reference evidence="2" key="1">
    <citation type="journal article" date="2023" name="G3 (Bethesda)">
        <title>A reference genome for the long-term kleptoplast-retaining sea slug Elysia crispata morphotype clarki.</title>
        <authorList>
            <person name="Eastman K.E."/>
            <person name="Pendleton A.L."/>
            <person name="Shaikh M.A."/>
            <person name="Suttiyut T."/>
            <person name="Ogas R."/>
            <person name="Tomko P."/>
            <person name="Gavelis G."/>
            <person name="Widhalm J.R."/>
            <person name="Wisecaver J.H."/>
        </authorList>
    </citation>
    <scope>NUCLEOTIDE SEQUENCE</scope>
    <source>
        <strain evidence="2">ECLA1</strain>
    </source>
</reference>
<feature type="region of interest" description="Disordered" evidence="1">
    <location>
        <begin position="1197"/>
        <end position="1283"/>
    </location>
</feature>
<feature type="compositionally biased region" description="Basic and acidic residues" evidence="1">
    <location>
        <begin position="38"/>
        <end position="86"/>
    </location>
</feature>
<protein>
    <submittedName>
        <fullName evidence="2">Uncharacterized protein</fullName>
    </submittedName>
</protein>
<feature type="compositionally biased region" description="Basic and acidic residues" evidence="1">
    <location>
        <begin position="1158"/>
        <end position="1174"/>
    </location>
</feature>
<feature type="region of interest" description="Disordered" evidence="1">
    <location>
        <begin position="801"/>
        <end position="1177"/>
    </location>
</feature>
<feature type="compositionally biased region" description="Gly residues" evidence="1">
    <location>
        <begin position="833"/>
        <end position="845"/>
    </location>
</feature>
<feature type="region of interest" description="Disordered" evidence="1">
    <location>
        <begin position="1297"/>
        <end position="1318"/>
    </location>
</feature>
<feature type="compositionally biased region" description="Basic and acidic residues" evidence="1">
    <location>
        <begin position="1201"/>
        <end position="1213"/>
    </location>
</feature>
<feature type="compositionally biased region" description="Basic and acidic residues" evidence="1">
    <location>
        <begin position="871"/>
        <end position="895"/>
    </location>
</feature>
<evidence type="ECO:0000256" key="1">
    <source>
        <dbReference type="SAM" id="MobiDB-lite"/>
    </source>
</evidence>